<evidence type="ECO:0000313" key="2">
    <source>
        <dbReference type="EMBL" id="EWM30132.1"/>
    </source>
</evidence>
<protein>
    <submittedName>
        <fullName evidence="2">Uncharacterized protein</fullName>
    </submittedName>
</protein>
<accession>W7TVG8</accession>
<evidence type="ECO:0000313" key="3">
    <source>
        <dbReference type="Proteomes" id="UP000019335"/>
    </source>
</evidence>
<proteinExistence type="predicted"/>
<name>W7TVG8_9STRA</name>
<reference evidence="2 3" key="1">
    <citation type="journal article" date="2014" name="Mol. Plant">
        <title>Chromosome Scale Genome Assembly and Transcriptome Profiling of Nannochloropsis gaditana in Nitrogen Depletion.</title>
        <authorList>
            <person name="Corteggiani Carpinelli E."/>
            <person name="Telatin A."/>
            <person name="Vitulo N."/>
            <person name="Forcato C."/>
            <person name="D'Angelo M."/>
            <person name="Schiavon R."/>
            <person name="Vezzi A."/>
            <person name="Giacometti G.M."/>
            <person name="Morosinotto T."/>
            <person name="Valle G."/>
        </authorList>
    </citation>
    <scope>NUCLEOTIDE SEQUENCE [LARGE SCALE GENOMIC DNA]</scope>
    <source>
        <strain evidence="2 3">B-31</strain>
    </source>
</reference>
<comment type="caution">
    <text evidence="2">The sequence shown here is derived from an EMBL/GenBank/DDBJ whole genome shotgun (WGS) entry which is preliminary data.</text>
</comment>
<dbReference type="EMBL" id="AZIL01000045">
    <property type="protein sequence ID" value="EWM30132.1"/>
    <property type="molecule type" value="Genomic_DNA"/>
</dbReference>
<organism evidence="2 3">
    <name type="scientific">Nannochloropsis gaditana</name>
    <dbReference type="NCBI Taxonomy" id="72520"/>
    <lineage>
        <taxon>Eukaryota</taxon>
        <taxon>Sar</taxon>
        <taxon>Stramenopiles</taxon>
        <taxon>Ochrophyta</taxon>
        <taxon>Eustigmatophyceae</taxon>
        <taxon>Eustigmatales</taxon>
        <taxon>Monodopsidaceae</taxon>
        <taxon>Nannochloropsis</taxon>
    </lineage>
</organism>
<dbReference type="Proteomes" id="UP000019335">
    <property type="component" value="Chromosome 1"/>
</dbReference>
<keyword evidence="3" id="KW-1185">Reference proteome</keyword>
<evidence type="ECO:0000256" key="1">
    <source>
        <dbReference type="SAM" id="MobiDB-lite"/>
    </source>
</evidence>
<gene>
    <name evidence="2" type="ORF">Naga_100332g3</name>
</gene>
<feature type="region of interest" description="Disordered" evidence="1">
    <location>
        <begin position="1"/>
        <end position="69"/>
    </location>
</feature>
<dbReference type="AlphaFoldDB" id="W7TVG8"/>
<sequence>MHSSSLSHLAPQASLRQDGRRARVGPPCGWYRPRQVLRDQMEDSPGPGRRERHPAAPHCERGGLDGGRGRKCQVDANGRMLAHGWYGRVRSLAFASSQCARAGKLLVDAQSIC</sequence>